<dbReference type="Pfam" id="PF08240">
    <property type="entry name" value="ADH_N"/>
    <property type="match status" value="1"/>
</dbReference>
<proteinExistence type="inferred from homology"/>
<dbReference type="GeneID" id="63849627"/>
<feature type="domain" description="Alcohol dehydrogenase-like C-terminal" evidence="6">
    <location>
        <begin position="189"/>
        <end position="313"/>
    </location>
</feature>
<evidence type="ECO:0000313" key="8">
    <source>
        <dbReference type="EMBL" id="KAF1850173.1"/>
    </source>
</evidence>
<dbReference type="EMBL" id="ML976614">
    <property type="protein sequence ID" value="KAF1850173.1"/>
    <property type="molecule type" value="Genomic_DNA"/>
</dbReference>
<keyword evidence="3" id="KW-0479">Metal-binding</keyword>
<keyword evidence="4" id="KW-0862">Zinc</keyword>
<dbReference type="InterPro" id="IPR011032">
    <property type="entry name" value="GroES-like_sf"/>
</dbReference>
<comment type="caution">
    <text evidence="8">The sequence shown here is derived from an EMBL/GenBank/DDBJ whole genome shotgun (WGS) entry which is preliminary data.</text>
</comment>
<keyword evidence="5" id="KW-0560">Oxidoreductase</keyword>
<evidence type="ECO:0000256" key="4">
    <source>
        <dbReference type="ARBA" id="ARBA00022833"/>
    </source>
</evidence>
<gene>
    <name evidence="8" type="ORF">K460DRAFT_360999</name>
</gene>
<comment type="cofactor">
    <cofactor evidence="1">
        <name>Zn(2+)</name>
        <dbReference type="ChEBI" id="CHEBI:29105"/>
    </cofactor>
</comment>
<dbReference type="CDD" id="cd08233">
    <property type="entry name" value="butanediol_DH_like"/>
    <property type="match status" value="1"/>
</dbReference>
<dbReference type="GO" id="GO:0005737">
    <property type="term" value="C:cytoplasm"/>
    <property type="evidence" value="ECO:0007669"/>
    <property type="project" value="TreeGrafter"/>
</dbReference>
<evidence type="ECO:0000256" key="1">
    <source>
        <dbReference type="ARBA" id="ARBA00001947"/>
    </source>
</evidence>
<dbReference type="PANTHER" id="PTHR43161">
    <property type="entry name" value="SORBITOL DEHYDROGENASE"/>
    <property type="match status" value="1"/>
</dbReference>
<dbReference type="GO" id="GO:0034079">
    <property type="term" value="P:butanediol biosynthetic process"/>
    <property type="evidence" value="ECO:0007669"/>
    <property type="project" value="TreeGrafter"/>
</dbReference>
<evidence type="ECO:0000259" key="7">
    <source>
        <dbReference type="Pfam" id="PF08240"/>
    </source>
</evidence>
<dbReference type="SUPFAM" id="SSF51735">
    <property type="entry name" value="NAD(P)-binding Rossmann-fold domains"/>
    <property type="match status" value="1"/>
</dbReference>
<dbReference type="InterPro" id="IPR013149">
    <property type="entry name" value="ADH-like_C"/>
</dbReference>
<sequence>MTSTMKAAQFFGQRDIRVVEIAKPQPKDHEALVAIEWCGICGSDLHEYLHGPLTIPTKERPHAITGEHIPITMGHEFCGRVISAPSGSSLTSGQAVMVDPRIYCSKCSRCNTGGTQGCTTGGFKGLSGTGGGFSETVAIDAKLCYPLPDSVDLSLAALIEPLAVAWHAISLCGVPDWTNKSALILGGGPVGIAHIFVLRSLGCKQIYVSEPTDSRAAQNKTVADAVFNPIKDDVGDKCRDLTRGEGVDTVFDCAGIQNGMGAGMDALRFQGTYMNVALWPTPMVMPFYPLMSKEITTKCSLAYNDKDFNDTTDAFVAGKFKGIELMVTSRIHIDDISKKGFDELVTNKDQHIKILVTPDKSMV</sequence>
<dbReference type="GO" id="GO:0046872">
    <property type="term" value="F:metal ion binding"/>
    <property type="evidence" value="ECO:0007669"/>
    <property type="project" value="UniProtKB-KW"/>
</dbReference>
<dbReference type="InterPro" id="IPR013154">
    <property type="entry name" value="ADH-like_N"/>
</dbReference>
<evidence type="ECO:0000256" key="5">
    <source>
        <dbReference type="ARBA" id="ARBA00023002"/>
    </source>
</evidence>
<dbReference type="GO" id="GO:0000721">
    <property type="term" value="F:(R,R)-butanediol dehydrogenase activity"/>
    <property type="evidence" value="ECO:0007669"/>
    <property type="project" value="TreeGrafter"/>
</dbReference>
<comment type="similarity">
    <text evidence="2">Belongs to the zinc-containing alcohol dehydrogenase family.</text>
</comment>
<dbReference type="InterPro" id="IPR036291">
    <property type="entry name" value="NAD(P)-bd_dom_sf"/>
</dbReference>
<protein>
    <submittedName>
        <fullName evidence="8">GroES-like protein</fullName>
    </submittedName>
</protein>
<evidence type="ECO:0000256" key="3">
    <source>
        <dbReference type="ARBA" id="ARBA00022723"/>
    </source>
</evidence>
<dbReference type="Pfam" id="PF00107">
    <property type="entry name" value="ADH_zinc_N"/>
    <property type="match status" value="1"/>
</dbReference>
<evidence type="ECO:0000259" key="6">
    <source>
        <dbReference type="Pfam" id="PF00107"/>
    </source>
</evidence>
<evidence type="ECO:0000256" key="2">
    <source>
        <dbReference type="ARBA" id="ARBA00008072"/>
    </source>
</evidence>
<dbReference type="AlphaFoldDB" id="A0A9P4GPB3"/>
<dbReference type="OrthoDB" id="3941538at2759"/>
<dbReference type="Gene3D" id="3.90.180.10">
    <property type="entry name" value="Medium-chain alcohol dehydrogenases, catalytic domain"/>
    <property type="match status" value="1"/>
</dbReference>
<name>A0A9P4GPB3_9PLEO</name>
<dbReference type="Gene3D" id="3.40.50.720">
    <property type="entry name" value="NAD(P)-binding Rossmann-like Domain"/>
    <property type="match status" value="1"/>
</dbReference>
<evidence type="ECO:0000313" key="9">
    <source>
        <dbReference type="Proteomes" id="UP000800039"/>
    </source>
</evidence>
<keyword evidence="9" id="KW-1185">Reference proteome</keyword>
<reference evidence="8" key="1">
    <citation type="submission" date="2020-01" db="EMBL/GenBank/DDBJ databases">
        <authorList>
            <consortium name="DOE Joint Genome Institute"/>
            <person name="Haridas S."/>
            <person name="Albert R."/>
            <person name="Binder M."/>
            <person name="Bloem J."/>
            <person name="Labutti K."/>
            <person name="Salamov A."/>
            <person name="Andreopoulos B."/>
            <person name="Baker S.E."/>
            <person name="Barry K."/>
            <person name="Bills G."/>
            <person name="Bluhm B.H."/>
            <person name="Cannon C."/>
            <person name="Castanera R."/>
            <person name="Culley D.E."/>
            <person name="Daum C."/>
            <person name="Ezra D."/>
            <person name="Gonzalez J.B."/>
            <person name="Henrissat B."/>
            <person name="Kuo A."/>
            <person name="Liang C."/>
            <person name="Lipzen A."/>
            <person name="Lutzoni F."/>
            <person name="Magnuson J."/>
            <person name="Mondo S."/>
            <person name="Nolan M."/>
            <person name="Ohm R."/>
            <person name="Pangilinan J."/>
            <person name="Park H.-J."/>
            <person name="Ramirez L."/>
            <person name="Alfaro M."/>
            <person name="Sun H."/>
            <person name="Tritt A."/>
            <person name="Yoshinaga Y."/>
            <person name="Zwiers L.-H."/>
            <person name="Turgeon B.G."/>
            <person name="Goodwin S.B."/>
            <person name="Spatafora J.W."/>
            <person name="Crous P.W."/>
            <person name="Grigoriev I.V."/>
        </authorList>
    </citation>
    <scope>NUCLEOTIDE SEQUENCE</scope>
    <source>
        <strain evidence="8">CBS 394.84</strain>
    </source>
</reference>
<dbReference type="Proteomes" id="UP000800039">
    <property type="component" value="Unassembled WGS sequence"/>
</dbReference>
<dbReference type="PANTHER" id="PTHR43161:SF23">
    <property type="entry name" value="(R,R)-BUTANEDIOL DEHYDROGENASE-RELATED"/>
    <property type="match status" value="1"/>
</dbReference>
<dbReference type="SUPFAM" id="SSF50129">
    <property type="entry name" value="GroES-like"/>
    <property type="match status" value="1"/>
</dbReference>
<accession>A0A9P4GPB3</accession>
<organism evidence="8 9">
    <name type="scientific">Cucurbitaria berberidis CBS 394.84</name>
    <dbReference type="NCBI Taxonomy" id="1168544"/>
    <lineage>
        <taxon>Eukaryota</taxon>
        <taxon>Fungi</taxon>
        <taxon>Dikarya</taxon>
        <taxon>Ascomycota</taxon>
        <taxon>Pezizomycotina</taxon>
        <taxon>Dothideomycetes</taxon>
        <taxon>Pleosporomycetidae</taxon>
        <taxon>Pleosporales</taxon>
        <taxon>Pleosporineae</taxon>
        <taxon>Cucurbitariaceae</taxon>
        <taxon>Cucurbitaria</taxon>
    </lineage>
</organism>
<dbReference type="RefSeq" id="XP_040792736.1">
    <property type="nucleotide sequence ID" value="XM_040932376.1"/>
</dbReference>
<feature type="domain" description="Alcohol dehydrogenase-like N-terminal" evidence="7">
    <location>
        <begin position="28"/>
        <end position="149"/>
    </location>
</feature>